<dbReference type="PANTHER" id="PTHR47894:SF4">
    <property type="entry name" value="HTH-TYPE TRANSCRIPTIONAL REGULATOR GADX"/>
    <property type="match status" value="1"/>
</dbReference>
<dbReference type="Proteomes" id="UP000252582">
    <property type="component" value="Unassembled WGS sequence"/>
</dbReference>
<dbReference type="Pfam" id="PF12625">
    <property type="entry name" value="Arabinose_bd"/>
    <property type="match status" value="1"/>
</dbReference>
<evidence type="ECO:0000256" key="1">
    <source>
        <dbReference type="ARBA" id="ARBA00023015"/>
    </source>
</evidence>
<dbReference type="GO" id="GO:0003700">
    <property type="term" value="F:DNA-binding transcription factor activity"/>
    <property type="evidence" value="ECO:0007669"/>
    <property type="project" value="InterPro"/>
</dbReference>
<dbReference type="SUPFAM" id="SSF46689">
    <property type="entry name" value="Homeodomain-like"/>
    <property type="match status" value="1"/>
</dbReference>
<dbReference type="InterPro" id="IPR018060">
    <property type="entry name" value="HTH_AraC"/>
</dbReference>
<dbReference type="EMBL" id="QPIX01000006">
    <property type="protein sequence ID" value="RCW24097.1"/>
    <property type="molecule type" value="Genomic_DNA"/>
</dbReference>
<dbReference type="InterPro" id="IPR032687">
    <property type="entry name" value="AraC-type_N"/>
</dbReference>
<name>A0A6I7HMM8_9HYPH</name>
<dbReference type="InterPro" id="IPR009057">
    <property type="entry name" value="Homeodomain-like_sf"/>
</dbReference>
<reference evidence="5 6" key="1">
    <citation type="submission" date="2018-07" db="EMBL/GenBank/DDBJ databases">
        <title>Genomic Encyclopedia of Type Strains, Phase IV (KMG-IV): sequencing the most valuable type-strain genomes for metagenomic binning, comparative biology and taxonomic classification.</title>
        <authorList>
            <person name="Goeker M."/>
        </authorList>
    </citation>
    <scope>NUCLEOTIDE SEQUENCE [LARGE SCALE GENOMIC DNA]</scope>
    <source>
        <strain evidence="5 6">DSM 25528</strain>
    </source>
</reference>
<evidence type="ECO:0000256" key="3">
    <source>
        <dbReference type="ARBA" id="ARBA00023163"/>
    </source>
</evidence>
<keyword evidence="3" id="KW-0804">Transcription</keyword>
<dbReference type="GO" id="GO:0005829">
    <property type="term" value="C:cytosol"/>
    <property type="evidence" value="ECO:0007669"/>
    <property type="project" value="TreeGrafter"/>
</dbReference>
<keyword evidence="6" id="KW-1185">Reference proteome</keyword>
<dbReference type="GO" id="GO:0000976">
    <property type="term" value="F:transcription cis-regulatory region binding"/>
    <property type="evidence" value="ECO:0007669"/>
    <property type="project" value="TreeGrafter"/>
</dbReference>
<keyword evidence="2" id="KW-0238">DNA-binding</keyword>
<dbReference type="PANTHER" id="PTHR47894">
    <property type="entry name" value="HTH-TYPE TRANSCRIPTIONAL REGULATOR GADX"/>
    <property type="match status" value="1"/>
</dbReference>
<evidence type="ECO:0000313" key="5">
    <source>
        <dbReference type="EMBL" id="RCW24097.1"/>
    </source>
</evidence>
<proteinExistence type="predicted"/>
<feature type="domain" description="HTH araC/xylS-type" evidence="4">
    <location>
        <begin position="247"/>
        <end position="345"/>
    </location>
</feature>
<gene>
    <name evidence="5" type="ORF">DFR48_106219</name>
</gene>
<evidence type="ECO:0000313" key="6">
    <source>
        <dbReference type="Proteomes" id="UP000252582"/>
    </source>
</evidence>
<organism evidence="5 6">
    <name type="scientific">Ciceribacter lividus</name>
    <dbReference type="NCBI Taxonomy" id="1197950"/>
    <lineage>
        <taxon>Bacteria</taxon>
        <taxon>Pseudomonadati</taxon>
        <taxon>Pseudomonadota</taxon>
        <taxon>Alphaproteobacteria</taxon>
        <taxon>Hyphomicrobiales</taxon>
        <taxon>Rhizobiaceae</taxon>
        <taxon>Ciceribacter</taxon>
    </lineage>
</organism>
<accession>A0A6I7HMM8</accession>
<comment type="caution">
    <text evidence="5">The sequence shown here is derived from an EMBL/GenBank/DDBJ whole genome shotgun (WGS) entry which is preliminary data.</text>
</comment>
<protein>
    <submittedName>
        <fullName evidence="5">Helix-turn-helix protein</fullName>
    </submittedName>
</protein>
<dbReference type="PROSITE" id="PS01124">
    <property type="entry name" value="HTH_ARAC_FAMILY_2"/>
    <property type="match status" value="1"/>
</dbReference>
<keyword evidence="1" id="KW-0805">Transcription regulation</keyword>
<dbReference type="RefSeq" id="WP_114363504.1">
    <property type="nucleotide sequence ID" value="NZ_QPIX01000006.1"/>
</dbReference>
<dbReference type="Pfam" id="PF12833">
    <property type="entry name" value="HTH_18"/>
    <property type="match status" value="1"/>
</dbReference>
<evidence type="ECO:0000259" key="4">
    <source>
        <dbReference type="PROSITE" id="PS01124"/>
    </source>
</evidence>
<dbReference type="SMART" id="SM00342">
    <property type="entry name" value="HTH_ARAC"/>
    <property type="match status" value="1"/>
</dbReference>
<dbReference type="AlphaFoldDB" id="A0A6I7HMM8"/>
<sequence length="346" mass="38730">MPPRLTKSYEAGLQPLASIRSSVLGVVVDALEARQFPTDDVLMRHNLSKATLEDPYDPVSLKSYVAFFEDAARLSRQPLLGMRLGETIKPEDLGPVGVLYTMMQSLRVAIVRFSRFFPALQSSTRLGLRIEGDETWLEYQIEDPAIWPRRHDSEFTLALICALTRSRLGKGWAPEEVHFEHAGPRDHTEMSQFFGAVVRFEQPINRMLIRSEDLDLSFASANAAAIAIIEQHLTDLIGDSVLQTFDDAVSNAIMRCMKQGKVTLEAVASRLGMGPRTLQRRLHDRGKTFRDVVQEQRHRTAEALLRNEKMSLGAVAGGLGYADAASMSRAFRAWTGQSPRAFSRSR</sequence>
<dbReference type="Gene3D" id="1.10.10.60">
    <property type="entry name" value="Homeodomain-like"/>
    <property type="match status" value="1"/>
</dbReference>
<evidence type="ECO:0000256" key="2">
    <source>
        <dbReference type="ARBA" id="ARBA00023125"/>
    </source>
</evidence>